<evidence type="ECO:0000256" key="1">
    <source>
        <dbReference type="SAM" id="SignalP"/>
    </source>
</evidence>
<dbReference type="SUPFAM" id="SSF53850">
    <property type="entry name" value="Periplasmic binding protein-like II"/>
    <property type="match status" value="1"/>
</dbReference>
<keyword evidence="1" id="KW-0732">Signal</keyword>
<dbReference type="InterPro" id="IPR006311">
    <property type="entry name" value="TAT_signal"/>
</dbReference>
<evidence type="ECO:0000313" key="3">
    <source>
        <dbReference type="EMBL" id="GHI77107.1"/>
    </source>
</evidence>
<feature type="chain" id="PRO_5046219944" evidence="1">
    <location>
        <begin position="34"/>
        <end position="344"/>
    </location>
</feature>
<reference evidence="4" key="1">
    <citation type="submission" date="2023-07" db="EMBL/GenBank/DDBJ databases">
        <title>Whole genome shotgun sequence of Streptomyces spororaveus NBRC 15456.</title>
        <authorList>
            <person name="Komaki H."/>
            <person name="Tamura T."/>
        </authorList>
    </citation>
    <scope>NUCLEOTIDE SEQUENCE [LARGE SCALE GENOMIC DNA]</scope>
    <source>
        <strain evidence="4">NBRC 15456</strain>
    </source>
</reference>
<feature type="domain" description="SsuA/THI5-like" evidence="2">
    <location>
        <begin position="84"/>
        <end position="268"/>
    </location>
</feature>
<sequence length="344" mass="36894">MPAAFTSTTTSRRQFLALLGISAAAVSCGTATAGGGGSGAQVKTLKYQGSVGAVTLPELAADLQYLGDLKLEWVGNTISGPQDIQSAATGQTHFGGAFNGAIVKLASSKAPIKAVISYYGVDEASYSGYYVLEDSPIRSARDLLGKKVGMNTLGAHSQAVLDIYLSRNGLAKADSSKVESLVVPPVNTDQVLRQKQIDVGVLGGILRDKAVAAGGIRPLFSDFDLLGKFSAGSYIMTERFIRENPDTVRTFVTGVAKAIEWARTTPREEVIARQTEIVKKRGRNEDTATLQYWRSYGVAEHGGRIEDKEFQLWLDWLGERGDIKAGQLKAADLYTNEFNDFGKG</sequence>
<name>A0ABQ3T9Q1_9ACTN</name>
<dbReference type="EMBL" id="BNED01000005">
    <property type="protein sequence ID" value="GHI77107.1"/>
    <property type="molecule type" value="Genomic_DNA"/>
</dbReference>
<dbReference type="PROSITE" id="PS51318">
    <property type="entry name" value="TAT"/>
    <property type="match status" value="1"/>
</dbReference>
<gene>
    <name evidence="3" type="ORF">Sspor_26680</name>
</gene>
<dbReference type="Gene3D" id="3.40.190.10">
    <property type="entry name" value="Periplasmic binding protein-like II"/>
    <property type="match status" value="2"/>
</dbReference>
<feature type="signal peptide" evidence="1">
    <location>
        <begin position="1"/>
        <end position="33"/>
    </location>
</feature>
<evidence type="ECO:0000259" key="2">
    <source>
        <dbReference type="Pfam" id="PF09084"/>
    </source>
</evidence>
<dbReference type="RefSeq" id="WP_202199225.1">
    <property type="nucleotide sequence ID" value="NZ_BAAATO010000005.1"/>
</dbReference>
<organism evidence="3 4">
    <name type="scientific">Streptomyces spororaveus</name>
    <dbReference type="NCBI Taxonomy" id="284039"/>
    <lineage>
        <taxon>Bacteria</taxon>
        <taxon>Bacillati</taxon>
        <taxon>Actinomycetota</taxon>
        <taxon>Actinomycetes</taxon>
        <taxon>Kitasatosporales</taxon>
        <taxon>Streptomycetaceae</taxon>
        <taxon>Streptomyces</taxon>
    </lineage>
</organism>
<proteinExistence type="predicted"/>
<dbReference type="Proteomes" id="UP000608522">
    <property type="component" value="Unassembled WGS sequence"/>
</dbReference>
<keyword evidence="4" id="KW-1185">Reference proteome</keyword>
<evidence type="ECO:0000313" key="4">
    <source>
        <dbReference type="Proteomes" id="UP000608522"/>
    </source>
</evidence>
<dbReference type="InterPro" id="IPR015168">
    <property type="entry name" value="SsuA/THI5"/>
</dbReference>
<dbReference type="Pfam" id="PF09084">
    <property type="entry name" value="NMT1"/>
    <property type="match status" value="1"/>
</dbReference>
<protein>
    <submittedName>
        <fullName evidence="3">ABC transporter substrate-binding protein</fullName>
    </submittedName>
</protein>
<dbReference type="PANTHER" id="PTHR30024:SF2">
    <property type="entry name" value="ABC TRANSPORTER SUBSTRATE-BINDING PROTEIN"/>
    <property type="match status" value="1"/>
</dbReference>
<dbReference type="PANTHER" id="PTHR30024">
    <property type="entry name" value="ALIPHATIC SULFONATES-BINDING PROTEIN-RELATED"/>
    <property type="match status" value="1"/>
</dbReference>
<accession>A0ABQ3T9Q1</accession>
<comment type="caution">
    <text evidence="3">The sequence shown here is derived from an EMBL/GenBank/DDBJ whole genome shotgun (WGS) entry which is preliminary data.</text>
</comment>